<dbReference type="Pfam" id="PF13175">
    <property type="entry name" value="AAA_15"/>
    <property type="match status" value="1"/>
</dbReference>
<evidence type="ECO:0000259" key="1">
    <source>
        <dbReference type="Pfam" id="PF13175"/>
    </source>
</evidence>
<dbReference type="RefSeq" id="WP_125061130.1">
    <property type="nucleotide sequence ID" value="NZ_BDQK01000013.1"/>
</dbReference>
<gene>
    <name evidence="2" type="ORF">AsFPU1_2914</name>
</gene>
<dbReference type="Proteomes" id="UP000287247">
    <property type="component" value="Unassembled WGS sequence"/>
</dbReference>
<proteinExistence type="predicted"/>
<accession>A0A401IJZ7</accession>
<evidence type="ECO:0000313" key="3">
    <source>
        <dbReference type="Proteomes" id="UP000287247"/>
    </source>
</evidence>
<comment type="caution">
    <text evidence="2">The sequence shown here is derived from an EMBL/GenBank/DDBJ whole genome shotgun (WGS) entry which is preliminary data.</text>
</comment>
<reference evidence="3" key="1">
    <citation type="submission" date="2017-05" db="EMBL/GenBank/DDBJ databases">
        <title>Physiological properties and genetic analysis related to exopolysaccharide production of fresh-water unicellular cyanobacterium Aphanothece sacrum, Suizenji Nori, that has been cultured as a food source in Japan.</title>
        <authorList>
            <person name="Kanesaki Y."/>
            <person name="Yoshikawa S."/>
            <person name="Ohki K."/>
        </authorList>
    </citation>
    <scope>NUCLEOTIDE SEQUENCE [LARGE SCALE GENOMIC DNA]</scope>
    <source>
        <strain evidence="3">FPU1</strain>
    </source>
</reference>
<dbReference type="Gene3D" id="3.40.50.300">
    <property type="entry name" value="P-loop containing nucleotide triphosphate hydrolases"/>
    <property type="match status" value="1"/>
</dbReference>
<dbReference type="InterPro" id="IPR027417">
    <property type="entry name" value="P-loop_NTPase"/>
</dbReference>
<dbReference type="PANTHER" id="PTHR43581">
    <property type="entry name" value="ATP/GTP PHOSPHATASE"/>
    <property type="match status" value="1"/>
</dbReference>
<dbReference type="EMBL" id="BDQK01000013">
    <property type="protein sequence ID" value="GBF81500.1"/>
    <property type="molecule type" value="Genomic_DNA"/>
</dbReference>
<dbReference type="AlphaFoldDB" id="A0A401IJZ7"/>
<sequence>MEKLIVHDFLILKHIELDLTKINIIIGRQAEGKSILGKLIFFFKDFFIKYRASLLKNQTKVQFNKIILQEFKSIFTDYSWRSENFEITYHLHNYWIKVTTDKLSNGRLKLGLYYSDELAKARRKMTISYQKKKEEDSRKYSVDDEFDTFGYLDELLEKNLFNSNNILGFEQPFFIPAGRSFYANLEENIFAFLSSNISIDYFLKEFGQDYQFTKQIYRQKDNFDKNYLSKINDIVSQIIVGNYVQEDGQDWIYSHKNRKKIKVSNASSGQQEALPMTTLLEILPFITFAGTSNSIFLIEEPEAHLFPQSQKHIIELIALVFNITDKRHRFFITTHSPYILTAFNNLIQAGNTKKKIKERGNKKEELKQLFDIVPENQILDIDDFGVYTLGNGELKSIINQENQLIDTNIIDEVSHEFSDIFEKLVDLELED</sequence>
<dbReference type="InterPro" id="IPR051396">
    <property type="entry name" value="Bact_Antivir_Def_Nuclease"/>
</dbReference>
<evidence type="ECO:0000313" key="2">
    <source>
        <dbReference type="EMBL" id="GBF81500.1"/>
    </source>
</evidence>
<name>A0A401IJZ7_APHSA</name>
<dbReference type="PANTHER" id="PTHR43581:SF4">
    <property type="entry name" value="ATP_GTP PHOSPHATASE"/>
    <property type="match status" value="1"/>
</dbReference>
<feature type="domain" description="Endonuclease GajA/Old nuclease/RecF-like AAA" evidence="1">
    <location>
        <begin position="2"/>
        <end position="339"/>
    </location>
</feature>
<dbReference type="InterPro" id="IPR041685">
    <property type="entry name" value="AAA_GajA/Old/RecF-like"/>
</dbReference>
<organism evidence="2 3">
    <name type="scientific">Aphanothece sacrum FPU1</name>
    <dbReference type="NCBI Taxonomy" id="1920663"/>
    <lineage>
        <taxon>Bacteria</taxon>
        <taxon>Bacillati</taxon>
        <taxon>Cyanobacteriota</taxon>
        <taxon>Cyanophyceae</taxon>
        <taxon>Oscillatoriophycideae</taxon>
        <taxon>Chroococcales</taxon>
        <taxon>Aphanothecaceae</taxon>
        <taxon>Aphanothece</taxon>
    </lineage>
</organism>
<dbReference type="SUPFAM" id="SSF52540">
    <property type="entry name" value="P-loop containing nucleoside triphosphate hydrolases"/>
    <property type="match status" value="1"/>
</dbReference>
<protein>
    <submittedName>
        <fullName evidence="2">AAA domain protein</fullName>
    </submittedName>
</protein>
<dbReference type="OrthoDB" id="308933at2"/>
<keyword evidence="3" id="KW-1185">Reference proteome</keyword>